<name>A0A1R4B4B8_9VIBR</name>
<dbReference type="RefSeq" id="WP_077314175.1">
    <property type="nucleotide sequence ID" value="NZ_AP024888.1"/>
</dbReference>
<protein>
    <submittedName>
        <fullName evidence="2">Acetyltransferase (GNAT) family protein</fullName>
    </submittedName>
</protein>
<dbReference type="GO" id="GO:0016747">
    <property type="term" value="F:acyltransferase activity, transferring groups other than amino-acyl groups"/>
    <property type="evidence" value="ECO:0007669"/>
    <property type="project" value="InterPro"/>
</dbReference>
<dbReference type="Gene3D" id="3.40.630.30">
    <property type="match status" value="1"/>
</dbReference>
<dbReference type="PROSITE" id="PS51186">
    <property type="entry name" value="GNAT"/>
    <property type="match status" value="1"/>
</dbReference>
<dbReference type="EMBL" id="FUFT01000005">
    <property type="protein sequence ID" value="SJL83760.1"/>
    <property type="molecule type" value="Genomic_DNA"/>
</dbReference>
<evidence type="ECO:0000259" key="1">
    <source>
        <dbReference type="PROSITE" id="PS51186"/>
    </source>
</evidence>
<dbReference type="InterPro" id="IPR016181">
    <property type="entry name" value="Acyl_CoA_acyltransferase"/>
</dbReference>
<reference evidence="2 3" key="1">
    <citation type="submission" date="2017-02" db="EMBL/GenBank/DDBJ databases">
        <authorList>
            <person name="Peterson S.W."/>
        </authorList>
    </citation>
    <scope>NUCLEOTIDE SEQUENCE [LARGE SCALE GENOMIC DNA]</scope>
    <source>
        <strain evidence="2 3">CECT 9027</strain>
    </source>
</reference>
<gene>
    <name evidence="2" type="ORF">VPAL9027_01738</name>
</gene>
<proteinExistence type="predicted"/>
<dbReference type="AlphaFoldDB" id="A0A1R4B4B8"/>
<keyword evidence="3" id="KW-1185">Reference proteome</keyword>
<sequence>MYAIEKAALDDIEALLDIQISAFSPDRTICGSGPPGYDDYDHQAKALEKYCYYVIRHESEVVGGFYFLQVHKIINLYRLFIAPACQGLGIGTSALDFLKHEASYGTVIELETPTFSVTAHRFYEKNGFQRTAVIEYGASQAYRYCYKHRAI</sequence>
<keyword evidence="2" id="KW-0808">Transferase</keyword>
<accession>A0A1R4B4B8</accession>
<organism evidence="2 3">
    <name type="scientific">Vibrio palustris</name>
    <dbReference type="NCBI Taxonomy" id="1918946"/>
    <lineage>
        <taxon>Bacteria</taxon>
        <taxon>Pseudomonadati</taxon>
        <taxon>Pseudomonadota</taxon>
        <taxon>Gammaproteobacteria</taxon>
        <taxon>Vibrionales</taxon>
        <taxon>Vibrionaceae</taxon>
        <taxon>Vibrio</taxon>
    </lineage>
</organism>
<evidence type="ECO:0000313" key="3">
    <source>
        <dbReference type="Proteomes" id="UP000189475"/>
    </source>
</evidence>
<dbReference type="STRING" id="1918946.VPAL9027_01738"/>
<dbReference type="InterPro" id="IPR000182">
    <property type="entry name" value="GNAT_dom"/>
</dbReference>
<evidence type="ECO:0000313" key="2">
    <source>
        <dbReference type="EMBL" id="SJL83760.1"/>
    </source>
</evidence>
<dbReference type="Proteomes" id="UP000189475">
    <property type="component" value="Unassembled WGS sequence"/>
</dbReference>
<dbReference type="OrthoDB" id="5522469at2"/>
<dbReference type="Pfam" id="PF13508">
    <property type="entry name" value="Acetyltransf_7"/>
    <property type="match status" value="1"/>
</dbReference>
<dbReference type="SUPFAM" id="SSF55729">
    <property type="entry name" value="Acyl-CoA N-acyltransferases (Nat)"/>
    <property type="match status" value="1"/>
</dbReference>
<dbReference type="CDD" id="cd04301">
    <property type="entry name" value="NAT_SF"/>
    <property type="match status" value="1"/>
</dbReference>
<feature type="domain" description="N-acetyltransferase" evidence="1">
    <location>
        <begin position="2"/>
        <end position="149"/>
    </location>
</feature>